<sequence>MNGLEIIKAVRKEYDVIDSFTYSPEVKSFLQSTLHHAIVDLLNEIDIVADEEFSKSEDLIHAAIAKSFNVYACFLYFSLTDRHKILKSIPHVEGDELVFIYNEMVRMFKFMSKKEIRKYAIKALDETIAECLIVN</sequence>
<accession>A0A267AR72</accession>
<dbReference type="Proteomes" id="UP000215861">
    <property type="component" value="Unassembled WGS sequence"/>
</dbReference>
<dbReference type="EMBL" id="NQKQ01000004">
    <property type="protein sequence ID" value="PAA14307.1"/>
    <property type="molecule type" value="Genomic_DNA"/>
</dbReference>
<protein>
    <submittedName>
        <fullName evidence="1">Uncharacterized protein</fullName>
    </submittedName>
</protein>
<evidence type="ECO:0000313" key="1">
    <source>
        <dbReference type="EMBL" id="PAA14307.1"/>
    </source>
</evidence>
<dbReference type="RefSeq" id="WP_095035885.1">
    <property type="nucleotide sequence ID" value="NZ_NQKQ01000004.1"/>
</dbReference>
<organism evidence="1 2">
    <name type="scientific">Pseudomonas fragi</name>
    <dbReference type="NCBI Taxonomy" id="296"/>
    <lineage>
        <taxon>Bacteria</taxon>
        <taxon>Pseudomonadati</taxon>
        <taxon>Pseudomonadota</taxon>
        <taxon>Gammaproteobacteria</taxon>
        <taxon>Pseudomonadales</taxon>
        <taxon>Pseudomonadaceae</taxon>
        <taxon>Pseudomonas</taxon>
    </lineage>
</organism>
<comment type="caution">
    <text evidence="1">The sequence shown here is derived from an EMBL/GenBank/DDBJ whole genome shotgun (WGS) entry which is preliminary data.</text>
</comment>
<dbReference type="AlphaFoldDB" id="A0A267AR72"/>
<name>A0A267AR72_PSEFR</name>
<proteinExistence type="predicted"/>
<dbReference type="OrthoDB" id="9863578at2"/>
<gene>
    <name evidence="1" type="ORF">CJU81_05940</name>
</gene>
<reference evidence="1 2" key="1">
    <citation type="submission" date="2017-08" db="EMBL/GenBank/DDBJ databases">
        <title>Genomic and metabolic characterisation of spoilage-associated Pseudomonas species.</title>
        <authorList>
            <person name="Stanborough T."/>
            <person name="Fegan N."/>
            <person name="Powell S.M."/>
            <person name="Singh T."/>
            <person name="Tamplin M.L."/>
            <person name="Chandry P.S."/>
        </authorList>
    </citation>
    <scope>NUCLEOTIDE SEQUENCE [LARGE SCALE GENOMIC DNA]</scope>
    <source>
        <strain evidence="1 2">F1801</strain>
    </source>
</reference>
<evidence type="ECO:0000313" key="2">
    <source>
        <dbReference type="Proteomes" id="UP000215861"/>
    </source>
</evidence>